<dbReference type="AlphaFoldDB" id="A0A8K0HQ75"/>
<proteinExistence type="predicted"/>
<dbReference type="Proteomes" id="UP000796880">
    <property type="component" value="Unassembled WGS sequence"/>
</dbReference>
<sequence length="68" mass="7619">MGVRVKANHDDGIVGRDEIKRCLELVMEDGEIGEGIRRNAEKWKGLSREAMKVGGSSDRNFKAFLNDL</sequence>
<gene>
    <name evidence="1" type="ORF">FNV43_RR01325</name>
</gene>
<reference evidence="1" key="1">
    <citation type="submission" date="2020-03" db="EMBL/GenBank/DDBJ databases">
        <title>A high-quality chromosome-level genome assembly of a woody plant with both climbing and erect habits, Rhamnella rubrinervis.</title>
        <authorList>
            <person name="Lu Z."/>
            <person name="Yang Y."/>
            <person name="Zhu X."/>
            <person name="Sun Y."/>
        </authorList>
    </citation>
    <scope>NUCLEOTIDE SEQUENCE</scope>
    <source>
        <strain evidence="1">BYM</strain>
        <tissue evidence="1">Leaf</tissue>
    </source>
</reference>
<dbReference type="PANTHER" id="PTHR48045">
    <property type="entry name" value="UDP-GLYCOSYLTRANSFERASE 72B1"/>
    <property type="match status" value="1"/>
</dbReference>
<organism evidence="1 2">
    <name type="scientific">Rhamnella rubrinervis</name>
    <dbReference type="NCBI Taxonomy" id="2594499"/>
    <lineage>
        <taxon>Eukaryota</taxon>
        <taxon>Viridiplantae</taxon>
        <taxon>Streptophyta</taxon>
        <taxon>Embryophyta</taxon>
        <taxon>Tracheophyta</taxon>
        <taxon>Spermatophyta</taxon>
        <taxon>Magnoliopsida</taxon>
        <taxon>eudicotyledons</taxon>
        <taxon>Gunneridae</taxon>
        <taxon>Pentapetalae</taxon>
        <taxon>rosids</taxon>
        <taxon>fabids</taxon>
        <taxon>Rosales</taxon>
        <taxon>Rhamnaceae</taxon>
        <taxon>rhamnoid group</taxon>
        <taxon>Rhamneae</taxon>
        <taxon>Rhamnella</taxon>
    </lineage>
</organism>
<dbReference type="Gene3D" id="3.40.50.2000">
    <property type="entry name" value="Glycogen Phosphorylase B"/>
    <property type="match status" value="1"/>
</dbReference>
<evidence type="ECO:0000313" key="1">
    <source>
        <dbReference type="EMBL" id="KAF3456671.1"/>
    </source>
</evidence>
<comment type="caution">
    <text evidence="1">The sequence shown here is derived from an EMBL/GenBank/DDBJ whole genome shotgun (WGS) entry which is preliminary data.</text>
</comment>
<dbReference type="SUPFAM" id="SSF53756">
    <property type="entry name" value="UDP-Glycosyltransferase/glycogen phosphorylase"/>
    <property type="match status" value="1"/>
</dbReference>
<protein>
    <submittedName>
        <fullName evidence="1">Uncharacterized protein</fullName>
    </submittedName>
</protein>
<dbReference type="OrthoDB" id="5835829at2759"/>
<evidence type="ECO:0000313" key="2">
    <source>
        <dbReference type="Proteomes" id="UP000796880"/>
    </source>
</evidence>
<dbReference type="EMBL" id="VOIH02000001">
    <property type="protein sequence ID" value="KAF3456671.1"/>
    <property type="molecule type" value="Genomic_DNA"/>
</dbReference>
<accession>A0A8K0HQ75</accession>
<dbReference type="PANTHER" id="PTHR48045:SF34">
    <property type="entry name" value="ISOFLAVONE 7-O-GLUCOSYLTRANSFERASE 1-LIKE"/>
    <property type="match status" value="1"/>
</dbReference>
<name>A0A8K0HQ75_9ROSA</name>
<keyword evidence="2" id="KW-1185">Reference proteome</keyword>